<evidence type="ECO:0000313" key="1">
    <source>
        <dbReference type="EMBL" id="RRT51758.1"/>
    </source>
</evidence>
<name>A0A426YJ51_ENSVE</name>
<gene>
    <name evidence="1" type="ORF">B296_00049607</name>
</gene>
<accession>A0A426YJ51</accession>
<protein>
    <submittedName>
        <fullName evidence="1">Uncharacterized protein</fullName>
    </submittedName>
</protein>
<dbReference type="AlphaFoldDB" id="A0A426YJ51"/>
<organism evidence="1 2">
    <name type="scientific">Ensete ventricosum</name>
    <name type="common">Abyssinian banana</name>
    <name type="synonym">Musa ensete</name>
    <dbReference type="NCBI Taxonomy" id="4639"/>
    <lineage>
        <taxon>Eukaryota</taxon>
        <taxon>Viridiplantae</taxon>
        <taxon>Streptophyta</taxon>
        <taxon>Embryophyta</taxon>
        <taxon>Tracheophyta</taxon>
        <taxon>Spermatophyta</taxon>
        <taxon>Magnoliopsida</taxon>
        <taxon>Liliopsida</taxon>
        <taxon>Zingiberales</taxon>
        <taxon>Musaceae</taxon>
        <taxon>Ensete</taxon>
    </lineage>
</organism>
<proteinExistence type="predicted"/>
<reference evidence="1 2" key="1">
    <citation type="journal article" date="2014" name="Agronomy (Basel)">
        <title>A Draft Genome Sequence for Ensete ventricosum, the Drought-Tolerant Tree Against Hunger.</title>
        <authorList>
            <person name="Harrison J."/>
            <person name="Moore K.A."/>
            <person name="Paszkiewicz K."/>
            <person name="Jones T."/>
            <person name="Grant M."/>
            <person name="Ambacheew D."/>
            <person name="Muzemil S."/>
            <person name="Studholme D.J."/>
        </authorList>
    </citation>
    <scope>NUCLEOTIDE SEQUENCE [LARGE SCALE GENOMIC DNA]</scope>
</reference>
<comment type="caution">
    <text evidence="1">The sequence shown here is derived from an EMBL/GenBank/DDBJ whole genome shotgun (WGS) entry which is preliminary data.</text>
</comment>
<evidence type="ECO:0000313" key="2">
    <source>
        <dbReference type="Proteomes" id="UP000287651"/>
    </source>
</evidence>
<feature type="non-terminal residue" evidence="1">
    <location>
        <position position="1"/>
    </location>
</feature>
<sequence length="121" mass="13601">SLKSQRRELEQEVGVLGSSLDGARNDRARLEGDVLSLTEVAVFKGGGYLQSIPRVESGHEKMGRVNYEFGYRVALERLRGKHPEITIERDPFIECLEDANVEMDLDQPFNDGIPSEKQPTL</sequence>
<dbReference type="Proteomes" id="UP000287651">
    <property type="component" value="Unassembled WGS sequence"/>
</dbReference>
<dbReference type="EMBL" id="AMZH03012052">
    <property type="protein sequence ID" value="RRT51758.1"/>
    <property type="molecule type" value="Genomic_DNA"/>
</dbReference>